<protein>
    <submittedName>
        <fullName evidence="2">Uncharacterized protein</fullName>
    </submittedName>
</protein>
<evidence type="ECO:0000313" key="3">
    <source>
        <dbReference type="Proteomes" id="UP000016088"/>
    </source>
</evidence>
<keyword evidence="3" id="KW-1185">Reference proteome</keyword>
<feature type="region of interest" description="Disordered" evidence="1">
    <location>
        <begin position="85"/>
        <end position="107"/>
    </location>
</feature>
<organism evidence="2 3">
    <name type="scientific">Schizosaccharomyces octosporus (strain yFS286)</name>
    <name type="common">Fission yeast</name>
    <name type="synonym">Octosporomyces octosporus</name>
    <dbReference type="NCBI Taxonomy" id="483514"/>
    <lineage>
        <taxon>Eukaryota</taxon>
        <taxon>Fungi</taxon>
        <taxon>Dikarya</taxon>
        <taxon>Ascomycota</taxon>
        <taxon>Taphrinomycotina</taxon>
        <taxon>Schizosaccharomycetes</taxon>
        <taxon>Schizosaccharomycetales</taxon>
        <taxon>Schizosaccharomycetaceae</taxon>
        <taxon>Schizosaccharomyces</taxon>
    </lineage>
</organism>
<dbReference type="GeneID" id="25029813"/>
<dbReference type="RefSeq" id="XP_013018703.1">
    <property type="nucleotide sequence ID" value="XM_013163249.1"/>
</dbReference>
<evidence type="ECO:0000313" key="2">
    <source>
        <dbReference type="EMBL" id="EPX73073.1"/>
    </source>
</evidence>
<dbReference type="VEuPathDB" id="FungiDB:SOCG_00829"/>
<name>S9Q040_SCHOY</name>
<dbReference type="Proteomes" id="UP000016088">
    <property type="component" value="Unassembled WGS sequence"/>
</dbReference>
<proteinExistence type="predicted"/>
<gene>
    <name evidence="2" type="ORF">SOCG_00829</name>
</gene>
<dbReference type="AlphaFoldDB" id="S9Q040"/>
<accession>S9Q040</accession>
<sequence length="107" mass="11939">MESLTYSGMPPLRHQQLSVLQTGDSPTRASLLVFIAGSLSIPGRTSGDIGDHSGPVTMENFTENGKPRKRFFRKRGDLDVNMTEKSVILPDYNSDEKKKTNKQTKQQ</sequence>
<evidence type="ECO:0000256" key="1">
    <source>
        <dbReference type="SAM" id="MobiDB-lite"/>
    </source>
</evidence>
<dbReference type="HOGENOM" id="CLU_2211477_0_0_1"/>
<reference evidence="2 3" key="1">
    <citation type="journal article" date="2011" name="Science">
        <title>Comparative functional genomics of the fission yeasts.</title>
        <authorList>
            <person name="Rhind N."/>
            <person name="Chen Z."/>
            <person name="Yassour M."/>
            <person name="Thompson D.A."/>
            <person name="Haas B.J."/>
            <person name="Habib N."/>
            <person name="Wapinski I."/>
            <person name="Roy S."/>
            <person name="Lin M.F."/>
            <person name="Heiman D.I."/>
            <person name="Young S.K."/>
            <person name="Furuya K."/>
            <person name="Guo Y."/>
            <person name="Pidoux A."/>
            <person name="Chen H.M."/>
            <person name="Robbertse B."/>
            <person name="Goldberg J.M."/>
            <person name="Aoki K."/>
            <person name="Bayne E.H."/>
            <person name="Berlin A.M."/>
            <person name="Desjardins C.A."/>
            <person name="Dobbs E."/>
            <person name="Dukaj L."/>
            <person name="Fan L."/>
            <person name="FitzGerald M.G."/>
            <person name="French C."/>
            <person name="Gujja S."/>
            <person name="Hansen K."/>
            <person name="Keifenheim D."/>
            <person name="Levin J.Z."/>
            <person name="Mosher R.A."/>
            <person name="Mueller C.A."/>
            <person name="Pfiffner J."/>
            <person name="Priest M."/>
            <person name="Russ C."/>
            <person name="Smialowska A."/>
            <person name="Swoboda P."/>
            <person name="Sykes S.M."/>
            <person name="Vaughn M."/>
            <person name="Vengrova S."/>
            <person name="Yoder R."/>
            <person name="Zeng Q."/>
            <person name="Allshire R."/>
            <person name="Baulcombe D."/>
            <person name="Birren B.W."/>
            <person name="Brown W."/>
            <person name="Ekwall K."/>
            <person name="Kellis M."/>
            <person name="Leatherwood J."/>
            <person name="Levin H."/>
            <person name="Margalit H."/>
            <person name="Martienssen R."/>
            <person name="Nieduszynski C.A."/>
            <person name="Spatafora J.W."/>
            <person name="Friedman N."/>
            <person name="Dalgaard J.Z."/>
            <person name="Baumann P."/>
            <person name="Niki H."/>
            <person name="Regev A."/>
            <person name="Nusbaum C."/>
        </authorList>
    </citation>
    <scope>NUCLEOTIDE SEQUENCE [LARGE SCALE GENOMIC DNA]</scope>
    <source>
        <strain evidence="3">yFS286</strain>
    </source>
</reference>
<dbReference type="EMBL" id="KE503207">
    <property type="protein sequence ID" value="EPX73073.1"/>
    <property type="molecule type" value="Genomic_DNA"/>
</dbReference>